<keyword evidence="5 7" id="KW-1133">Transmembrane helix</keyword>
<keyword evidence="3" id="KW-1003">Cell membrane</keyword>
<dbReference type="PANTHER" id="PTHR30012">
    <property type="entry name" value="GENERAL SECRETION PATHWAY PROTEIN"/>
    <property type="match status" value="1"/>
</dbReference>
<keyword evidence="6 7" id="KW-0472">Membrane</keyword>
<evidence type="ECO:0000259" key="8">
    <source>
        <dbReference type="Pfam" id="PF00482"/>
    </source>
</evidence>
<dbReference type="GO" id="GO:0005886">
    <property type="term" value="C:plasma membrane"/>
    <property type="evidence" value="ECO:0007669"/>
    <property type="project" value="UniProtKB-SubCell"/>
</dbReference>
<accession>A0A6B2JRF7</accession>
<feature type="domain" description="Type II secretion system protein GspF" evidence="8">
    <location>
        <begin position="74"/>
        <end position="197"/>
    </location>
</feature>
<name>A0A6B2JRF7_9RHOB</name>
<comment type="caution">
    <text evidence="9">The sequence shown here is derived from an EMBL/GenBank/DDBJ whole genome shotgun (WGS) entry which is preliminary data.</text>
</comment>
<evidence type="ECO:0000256" key="3">
    <source>
        <dbReference type="ARBA" id="ARBA00022475"/>
    </source>
</evidence>
<comment type="subcellular location">
    <subcellularLocation>
        <location evidence="1">Cell membrane</location>
        <topology evidence="1">Multi-pass membrane protein</topology>
    </subcellularLocation>
</comment>
<evidence type="ECO:0000256" key="2">
    <source>
        <dbReference type="ARBA" id="ARBA00005745"/>
    </source>
</evidence>
<dbReference type="InterPro" id="IPR003004">
    <property type="entry name" value="GspF/PilC"/>
</dbReference>
<dbReference type="InterPro" id="IPR042094">
    <property type="entry name" value="T2SS_GspF_sf"/>
</dbReference>
<dbReference type="Gene3D" id="1.20.81.30">
    <property type="entry name" value="Type II secretion system (T2SS), domain F"/>
    <property type="match status" value="2"/>
</dbReference>
<keyword evidence="10" id="KW-1185">Reference proteome</keyword>
<evidence type="ECO:0000313" key="9">
    <source>
        <dbReference type="EMBL" id="NDV00575.1"/>
    </source>
</evidence>
<evidence type="ECO:0000256" key="6">
    <source>
        <dbReference type="ARBA" id="ARBA00023136"/>
    </source>
</evidence>
<dbReference type="PANTHER" id="PTHR30012:SF0">
    <property type="entry name" value="TYPE II SECRETION SYSTEM PROTEIN F-RELATED"/>
    <property type="match status" value="1"/>
</dbReference>
<dbReference type="Pfam" id="PF00482">
    <property type="entry name" value="T2SSF"/>
    <property type="match status" value="2"/>
</dbReference>
<gene>
    <name evidence="9" type="ORF">GZA08_06280</name>
</gene>
<organism evidence="9 10">
    <name type="scientific">Pseudoroseicyclus tamaricis</name>
    <dbReference type="NCBI Taxonomy" id="2705421"/>
    <lineage>
        <taxon>Bacteria</taxon>
        <taxon>Pseudomonadati</taxon>
        <taxon>Pseudomonadota</taxon>
        <taxon>Alphaproteobacteria</taxon>
        <taxon>Rhodobacterales</taxon>
        <taxon>Paracoccaceae</taxon>
        <taxon>Pseudoroseicyclus</taxon>
    </lineage>
</organism>
<evidence type="ECO:0000256" key="7">
    <source>
        <dbReference type="SAM" id="Phobius"/>
    </source>
</evidence>
<evidence type="ECO:0000256" key="4">
    <source>
        <dbReference type="ARBA" id="ARBA00022692"/>
    </source>
</evidence>
<reference evidence="9 10" key="1">
    <citation type="submission" date="2020-02" db="EMBL/GenBank/DDBJ databases">
        <title>Pseudoroseicyclus tamarix, sp. nov., isolated from offshore sediment of a Tamarix chinensis forest.</title>
        <authorList>
            <person name="Gai Y."/>
        </authorList>
    </citation>
    <scope>NUCLEOTIDE SEQUENCE [LARGE SCALE GENOMIC DNA]</scope>
    <source>
        <strain evidence="9 10">CLL3-39</strain>
    </source>
</reference>
<feature type="domain" description="Type II secretion system protein GspF" evidence="8">
    <location>
        <begin position="274"/>
        <end position="392"/>
    </location>
</feature>
<comment type="similarity">
    <text evidence="2">Belongs to the GSP F family.</text>
</comment>
<evidence type="ECO:0000256" key="5">
    <source>
        <dbReference type="ARBA" id="ARBA00022989"/>
    </source>
</evidence>
<keyword evidence="4 7" id="KW-0812">Transmembrane</keyword>
<sequence>MPKFDYRGIDADGGEISGSLIAGEESFAISELAGRGIHVYEIGERLQRKTSAPWYLKEVRLGPSGVNEAAVAEFCQSLATMLGAGVSLHDALDISSRSAPSRSLRASAGRMRQSISEGLNFGDAVREGGTALPSEMVLFASAGSMANDLPQSMSEAARYFRQRSGLHRSILSSLAYPAFLLAGSVAVFSMLIFVLVPTLYSAMASSGKEGTGLIGTLESLRRWIDAHSLAATGGLVVGVTLFVLLGWQVGPSLLRRMPITRDLSYFREYARVSTLVATLISAGMRLEEAMSHAGALAKAPDAKELLEDARARLMEGKDAAHVFMTDRHVPVVFARLFQIGESSNRLPETLALAASILDQSADGRAKALTTAIGPAATSLVGCFIGTIVYFLISAMLEVNQVAF</sequence>
<dbReference type="InterPro" id="IPR018076">
    <property type="entry name" value="T2SS_GspF_dom"/>
</dbReference>
<feature type="transmembrane region" description="Helical" evidence="7">
    <location>
        <begin position="170"/>
        <end position="196"/>
    </location>
</feature>
<dbReference type="Proteomes" id="UP000474757">
    <property type="component" value="Unassembled WGS sequence"/>
</dbReference>
<dbReference type="RefSeq" id="WP_163891020.1">
    <property type="nucleotide sequence ID" value="NZ_JAAFYS010000001.1"/>
</dbReference>
<dbReference type="PRINTS" id="PR00812">
    <property type="entry name" value="BCTERIALGSPF"/>
</dbReference>
<dbReference type="EMBL" id="JAAGAB010000001">
    <property type="protein sequence ID" value="NDV00575.1"/>
    <property type="molecule type" value="Genomic_DNA"/>
</dbReference>
<protein>
    <submittedName>
        <fullName evidence="9">Type II secretion system F family protein</fullName>
    </submittedName>
</protein>
<feature type="transmembrane region" description="Helical" evidence="7">
    <location>
        <begin position="367"/>
        <end position="392"/>
    </location>
</feature>
<evidence type="ECO:0000313" key="10">
    <source>
        <dbReference type="Proteomes" id="UP000474757"/>
    </source>
</evidence>
<evidence type="ECO:0000256" key="1">
    <source>
        <dbReference type="ARBA" id="ARBA00004651"/>
    </source>
</evidence>
<proteinExistence type="inferred from homology"/>
<feature type="transmembrane region" description="Helical" evidence="7">
    <location>
        <begin position="226"/>
        <end position="247"/>
    </location>
</feature>
<dbReference type="AlphaFoldDB" id="A0A6B2JRF7"/>